<evidence type="ECO:0000313" key="6">
    <source>
        <dbReference type="EMBL" id="PWA84649.1"/>
    </source>
</evidence>
<dbReference type="GO" id="GO:0005524">
    <property type="term" value="F:ATP binding"/>
    <property type="evidence" value="ECO:0007669"/>
    <property type="project" value="InterPro"/>
</dbReference>
<evidence type="ECO:0000256" key="4">
    <source>
        <dbReference type="ARBA" id="ARBA00022840"/>
    </source>
</evidence>
<dbReference type="SUPFAM" id="SSF55681">
    <property type="entry name" value="Class II aaRS and biotin synthetases"/>
    <property type="match status" value="1"/>
</dbReference>
<dbReference type="GO" id="GO:0004815">
    <property type="term" value="F:aspartate-tRNA ligase activity"/>
    <property type="evidence" value="ECO:0007669"/>
    <property type="project" value="InterPro"/>
</dbReference>
<dbReference type="GO" id="GO:0003723">
    <property type="term" value="F:RNA binding"/>
    <property type="evidence" value="ECO:0007669"/>
    <property type="project" value="TreeGrafter"/>
</dbReference>
<keyword evidence="4" id="KW-0067">ATP-binding</keyword>
<dbReference type="PANTHER" id="PTHR43450">
    <property type="entry name" value="ASPARTYL-TRNA SYNTHETASE"/>
    <property type="match status" value="1"/>
</dbReference>
<proteinExistence type="predicted"/>
<dbReference type="AlphaFoldDB" id="A0A2U1PFX5"/>
<sequence>MFDKLNETCQKELDAIGKQYPFKPLKTFRLTFEEGVQMLKEAGVEDDPLGDLNTESERTLGKLILEKYCAPPHGRFGAGLERILMLFCGRQNICQTSLFPGDPRGYDHDF</sequence>
<accession>A0A2U1PFX5</accession>
<dbReference type="Proteomes" id="UP000245207">
    <property type="component" value="Unassembled WGS sequence"/>
</dbReference>
<dbReference type="PANTHER" id="PTHR43450:SF1">
    <property type="entry name" value="ASPARTATE--TRNA LIGASE, CYTOPLASMIC"/>
    <property type="match status" value="1"/>
</dbReference>
<keyword evidence="7" id="KW-1185">Reference proteome</keyword>
<keyword evidence="2" id="KW-0436">Ligase</keyword>
<feature type="domain" description="Aminoacyl-tRNA synthetase class II (D/K/N)" evidence="5">
    <location>
        <begin position="65"/>
        <end position="101"/>
    </location>
</feature>
<dbReference type="EMBL" id="PKPP01001206">
    <property type="protein sequence ID" value="PWA84649.1"/>
    <property type="molecule type" value="Genomic_DNA"/>
</dbReference>
<evidence type="ECO:0000256" key="3">
    <source>
        <dbReference type="ARBA" id="ARBA00022741"/>
    </source>
</evidence>
<evidence type="ECO:0000259" key="5">
    <source>
        <dbReference type="Pfam" id="PF00152"/>
    </source>
</evidence>
<dbReference type="STRING" id="35608.A0A2U1PFX5"/>
<reference evidence="6 7" key="1">
    <citation type="journal article" date="2018" name="Mol. Plant">
        <title>The genome of Artemisia annua provides insight into the evolution of Asteraceae family and artemisinin biosynthesis.</title>
        <authorList>
            <person name="Shen Q."/>
            <person name="Zhang L."/>
            <person name="Liao Z."/>
            <person name="Wang S."/>
            <person name="Yan T."/>
            <person name="Shi P."/>
            <person name="Liu M."/>
            <person name="Fu X."/>
            <person name="Pan Q."/>
            <person name="Wang Y."/>
            <person name="Lv Z."/>
            <person name="Lu X."/>
            <person name="Zhang F."/>
            <person name="Jiang W."/>
            <person name="Ma Y."/>
            <person name="Chen M."/>
            <person name="Hao X."/>
            <person name="Li L."/>
            <person name="Tang Y."/>
            <person name="Lv G."/>
            <person name="Zhou Y."/>
            <person name="Sun X."/>
            <person name="Brodelius P.E."/>
            <person name="Rose J.K.C."/>
            <person name="Tang K."/>
        </authorList>
    </citation>
    <scope>NUCLEOTIDE SEQUENCE [LARGE SCALE GENOMIC DNA]</scope>
    <source>
        <strain evidence="7">cv. Huhao1</strain>
        <tissue evidence="6">Leaf</tissue>
    </source>
</reference>
<dbReference type="OrthoDB" id="372395at2759"/>
<dbReference type="Pfam" id="PF00152">
    <property type="entry name" value="tRNA-synt_2"/>
    <property type="match status" value="1"/>
</dbReference>
<keyword evidence="3" id="KW-0547">Nucleotide-binding</keyword>
<dbReference type="InterPro" id="IPR045864">
    <property type="entry name" value="aa-tRNA-synth_II/BPL/LPL"/>
</dbReference>
<dbReference type="Gene3D" id="3.30.930.10">
    <property type="entry name" value="Bira Bifunctional Protein, Domain 2"/>
    <property type="match status" value="2"/>
</dbReference>
<dbReference type="InterPro" id="IPR004523">
    <property type="entry name" value="Asp-tRNA_synthase_2"/>
</dbReference>
<evidence type="ECO:0000256" key="1">
    <source>
        <dbReference type="ARBA" id="ARBA00022490"/>
    </source>
</evidence>
<organism evidence="6 7">
    <name type="scientific">Artemisia annua</name>
    <name type="common">Sweet wormwood</name>
    <dbReference type="NCBI Taxonomy" id="35608"/>
    <lineage>
        <taxon>Eukaryota</taxon>
        <taxon>Viridiplantae</taxon>
        <taxon>Streptophyta</taxon>
        <taxon>Embryophyta</taxon>
        <taxon>Tracheophyta</taxon>
        <taxon>Spermatophyta</taxon>
        <taxon>Magnoliopsida</taxon>
        <taxon>eudicotyledons</taxon>
        <taxon>Gunneridae</taxon>
        <taxon>Pentapetalae</taxon>
        <taxon>asterids</taxon>
        <taxon>campanulids</taxon>
        <taxon>Asterales</taxon>
        <taxon>Asteraceae</taxon>
        <taxon>Asteroideae</taxon>
        <taxon>Anthemideae</taxon>
        <taxon>Artemisiinae</taxon>
        <taxon>Artemisia</taxon>
    </lineage>
</organism>
<gene>
    <name evidence="6" type="ORF">CTI12_AA157240</name>
</gene>
<evidence type="ECO:0000256" key="2">
    <source>
        <dbReference type="ARBA" id="ARBA00022598"/>
    </source>
</evidence>
<name>A0A2U1PFX5_ARTAN</name>
<dbReference type="GO" id="GO:0017101">
    <property type="term" value="C:aminoacyl-tRNA synthetase multienzyme complex"/>
    <property type="evidence" value="ECO:0007669"/>
    <property type="project" value="TreeGrafter"/>
</dbReference>
<dbReference type="GO" id="GO:0005829">
    <property type="term" value="C:cytosol"/>
    <property type="evidence" value="ECO:0007669"/>
    <property type="project" value="TreeGrafter"/>
</dbReference>
<comment type="caution">
    <text evidence="6">The sequence shown here is derived from an EMBL/GenBank/DDBJ whole genome shotgun (WGS) entry which is preliminary data.</text>
</comment>
<evidence type="ECO:0000313" key="7">
    <source>
        <dbReference type="Proteomes" id="UP000245207"/>
    </source>
</evidence>
<dbReference type="InterPro" id="IPR004364">
    <property type="entry name" value="Aa-tRNA-synt_II"/>
</dbReference>
<dbReference type="GO" id="GO:0006422">
    <property type="term" value="P:aspartyl-tRNA aminoacylation"/>
    <property type="evidence" value="ECO:0007669"/>
    <property type="project" value="InterPro"/>
</dbReference>
<keyword evidence="1" id="KW-0963">Cytoplasm</keyword>
<protein>
    <submittedName>
        <fullName evidence="6">Class II aminoacyl-tRNA and biotin synthetases superfamily protein</fullName>
    </submittedName>
</protein>